<accession>A0A329QEW1</accession>
<dbReference type="InterPro" id="IPR012338">
    <property type="entry name" value="Beta-lactam/transpept-like"/>
</dbReference>
<dbReference type="GO" id="GO:0046677">
    <property type="term" value="P:response to antibiotic"/>
    <property type="evidence" value="ECO:0007669"/>
    <property type="project" value="InterPro"/>
</dbReference>
<gene>
    <name evidence="5" type="ORF">DPM12_18180</name>
</gene>
<dbReference type="Pfam" id="PF18042">
    <property type="entry name" value="ORF_12_N"/>
    <property type="match status" value="1"/>
</dbReference>
<proteinExistence type="predicted"/>
<feature type="domain" description="ORF 12 gene product N-terminal" evidence="4">
    <location>
        <begin position="49"/>
        <end position="142"/>
    </location>
</feature>
<keyword evidence="5" id="KW-0378">Hydrolase</keyword>
<feature type="signal peptide" evidence="2">
    <location>
        <begin position="1"/>
        <end position="23"/>
    </location>
</feature>
<dbReference type="OrthoDB" id="108135at2"/>
<evidence type="ECO:0000259" key="4">
    <source>
        <dbReference type="Pfam" id="PF18042"/>
    </source>
</evidence>
<dbReference type="Gene3D" id="3.10.450.280">
    <property type="match status" value="1"/>
</dbReference>
<dbReference type="SUPFAM" id="SSF56601">
    <property type="entry name" value="beta-lactamase/transpeptidase-like"/>
    <property type="match status" value="1"/>
</dbReference>
<reference evidence="5 6" key="1">
    <citation type="submission" date="2018-06" db="EMBL/GenBank/DDBJ databases">
        <title>Phytoactinopolyspora halophila sp. nov., a novel halophilic actinomycete isolated from a saline soil in China.</title>
        <authorList>
            <person name="Tang S.-K."/>
        </authorList>
    </citation>
    <scope>NUCLEOTIDE SEQUENCE [LARGE SCALE GENOMIC DNA]</scope>
    <source>
        <strain evidence="5 6">YIM 96934</strain>
    </source>
</reference>
<dbReference type="AlphaFoldDB" id="A0A329QEW1"/>
<dbReference type="InterPro" id="IPR000871">
    <property type="entry name" value="Beta-lactam_class-A"/>
</dbReference>
<keyword evidence="2" id="KW-0732">Signal</keyword>
<feature type="compositionally biased region" description="Low complexity" evidence="1">
    <location>
        <begin position="38"/>
        <end position="47"/>
    </location>
</feature>
<dbReference type="EMBL" id="QMIG01000024">
    <property type="protein sequence ID" value="RAW10834.1"/>
    <property type="molecule type" value="Genomic_DNA"/>
</dbReference>
<dbReference type="Gene3D" id="1.10.8.620">
    <property type="entry name" value="ORF12 helical bundle domain-like"/>
    <property type="match status" value="1"/>
</dbReference>
<dbReference type="InterPro" id="IPR045155">
    <property type="entry name" value="Beta-lactam_cat"/>
</dbReference>
<dbReference type="InterPro" id="IPR040846">
    <property type="entry name" value="ORF_12_N"/>
</dbReference>
<dbReference type="GO" id="GO:0030655">
    <property type="term" value="P:beta-lactam antibiotic catabolic process"/>
    <property type="evidence" value="ECO:0007669"/>
    <property type="project" value="InterPro"/>
</dbReference>
<dbReference type="Pfam" id="PF13354">
    <property type="entry name" value="Beta-lactamase2"/>
    <property type="match status" value="1"/>
</dbReference>
<keyword evidence="6" id="KW-1185">Reference proteome</keyword>
<evidence type="ECO:0000259" key="3">
    <source>
        <dbReference type="Pfam" id="PF13354"/>
    </source>
</evidence>
<name>A0A329QEW1_9ACTN</name>
<sequence>MRQLVLKASIALVLALTSCSGDDGDTGNDGPERDTAATEEAGAQGEVEIPDDPLGSQVQWVLDQLAAGSGPDPETAAERFDDEFLNQVEPDEVGPMFAQLRAGGPYTPTSFQSDGQVATLILAGTDDTEWQLHVGIDDDERINLLYIQEAADVPEVDSWEEFDAALTETGAQVSVYAAHHDGDSWEAVHQNAGDEILPLGSVFKLYVLGAVQRAVLDGEISWEDQVTVTDEVRSLPSGELQEADTGTSVTVAEAAEKMISISDNTATDMLIELVGRDAVEEAVAAMGHHDPRLLDPFLTTRELFWLGWSDPQRREEWQHADPERRGAILDDVPRGELDVDAAAVTDPVWSSGIGWFATGADVAAAYEELQELAAEDDTGTVRDLLTINPGVAVNEDDWPYVAYKGGSAPGVLSLSWYLEDDASVAHTLVVQLASDDAALVEQLALIAGIAEQGIELLADG</sequence>
<dbReference type="PANTHER" id="PTHR35333">
    <property type="entry name" value="BETA-LACTAMASE"/>
    <property type="match status" value="1"/>
</dbReference>
<evidence type="ECO:0000256" key="2">
    <source>
        <dbReference type="SAM" id="SignalP"/>
    </source>
</evidence>
<dbReference type="PROSITE" id="PS51257">
    <property type="entry name" value="PROKAR_LIPOPROTEIN"/>
    <property type="match status" value="1"/>
</dbReference>
<dbReference type="Proteomes" id="UP000250462">
    <property type="component" value="Unassembled WGS sequence"/>
</dbReference>
<comment type="caution">
    <text evidence="5">The sequence shown here is derived from an EMBL/GenBank/DDBJ whole genome shotgun (WGS) entry which is preliminary data.</text>
</comment>
<dbReference type="Gene3D" id="3.40.710.10">
    <property type="entry name" value="DD-peptidase/beta-lactamase superfamily"/>
    <property type="match status" value="1"/>
</dbReference>
<evidence type="ECO:0000313" key="5">
    <source>
        <dbReference type="EMBL" id="RAW10834.1"/>
    </source>
</evidence>
<protein>
    <submittedName>
        <fullName evidence="5">Serine hydrolase</fullName>
    </submittedName>
</protein>
<feature type="domain" description="Beta-lactamase class A catalytic" evidence="3">
    <location>
        <begin position="189"/>
        <end position="293"/>
    </location>
</feature>
<feature type="region of interest" description="Disordered" evidence="1">
    <location>
        <begin position="19"/>
        <end position="52"/>
    </location>
</feature>
<dbReference type="RefSeq" id="WP_112259782.1">
    <property type="nucleotide sequence ID" value="NZ_QMIG01000024.1"/>
</dbReference>
<evidence type="ECO:0000256" key="1">
    <source>
        <dbReference type="SAM" id="MobiDB-lite"/>
    </source>
</evidence>
<dbReference type="PANTHER" id="PTHR35333:SF5">
    <property type="entry name" value="CONSERVED LIPOPROTEIN LPQF-RELATED"/>
    <property type="match status" value="1"/>
</dbReference>
<organism evidence="5 6">
    <name type="scientific">Phytoactinopolyspora halophila</name>
    <dbReference type="NCBI Taxonomy" id="1981511"/>
    <lineage>
        <taxon>Bacteria</taxon>
        <taxon>Bacillati</taxon>
        <taxon>Actinomycetota</taxon>
        <taxon>Actinomycetes</taxon>
        <taxon>Jiangellales</taxon>
        <taxon>Jiangellaceae</taxon>
        <taxon>Phytoactinopolyspora</taxon>
    </lineage>
</organism>
<feature type="chain" id="PRO_5039224188" evidence="2">
    <location>
        <begin position="24"/>
        <end position="460"/>
    </location>
</feature>
<evidence type="ECO:0000313" key="6">
    <source>
        <dbReference type="Proteomes" id="UP000250462"/>
    </source>
</evidence>
<dbReference type="GO" id="GO:0008800">
    <property type="term" value="F:beta-lactamase activity"/>
    <property type="evidence" value="ECO:0007669"/>
    <property type="project" value="InterPro"/>
</dbReference>